<name>A0ABN9XMN5_9DINO</name>
<reference evidence="3" key="1">
    <citation type="submission" date="2023-10" db="EMBL/GenBank/DDBJ databases">
        <authorList>
            <person name="Chen Y."/>
            <person name="Shah S."/>
            <person name="Dougan E. K."/>
            <person name="Thang M."/>
            <person name="Chan C."/>
        </authorList>
    </citation>
    <scope>NUCLEOTIDE SEQUENCE [LARGE SCALE GENOMIC DNA]</scope>
</reference>
<accession>A0ABN9XMN5</accession>
<dbReference type="SUPFAM" id="SSF56349">
    <property type="entry name" value="DNA breaking-rejoining enzymes"/>
    <property type="match status" value="1"/>
</dbReference>
<dbReference type="EMBL" id="CAUYUJ010020859">
    <property type="protein sequence ID" value="CAK0900952.1"/>
    <property type="molecule type" value="Genomic_DNA"/>
</dbReference>
<evidence type="ECO:0000313" key="4">
    <source>
        <dbReference type="Proteomes" id="UP001189429"/>
    </source>
</evidence>
<dbReference type="InterPro" id="IPR011010">
    <property type="entry name" value="DNA_brk_join_enz"/>
</dbReference>
<evidence type="ECO:0008006" key="5">
    <source>
        <dbReference type="Google" id="ProtNLM"/>
    </source>
</evidence>
<organism evidence="3 4">
    <name type="scientific">Prorocentrum cordatum</name>
    <dbReference type="NCBI Taxonomy" id="2364126"/>
    <lineage>
        <taxon>Eukaryota</taxon>
        <taxon>Sar</taxon>
        <taxon>Alveolata</taxon>
        <taxon>Dinophyceae</taxon>
        <taxon>Prorocentrales</taxon>
        <taxon>Prorocentraceae</taxon>
        <taxon>Prorocentrum</taxon>
    </lineage>
</organism>
<keyword evidence="1" id="KW-0233">DNA recombination</keyword>
<comment type="caution">
    <text evidence="3">The sequence shown here is derived from an EMBL/GenBank/DDBJ whole genome shotgun (WGS) entry which is preliminary data.</text>
</comment>
<sequence length="990" mass="110207">MRRHWQTWVNSAVECLNEMYGCTIHPPPGLVVSEAQNLGVRLLTDIYSSIPPPPCTAAQALAELGGSRPGYSDTDPRRSFQPDLVSLPGMGGLADGEQVLSGLALQRWRSISTNLRTRVDSHSTATTSTVQPYSDPALVKDQKRYANFIMQMVRAKLVSLRPERSATVGIFFAAKKDGRLRMILDTRAVNMMFDEPAHSRLPTPSSWVSMEIGVTDDLVLSQMDVDNAFYRCKAPPGVSDWFALPRVSASQLRRKQAPDVTGDGFGTAIYVDNAGVVGTDDDVVRGMARRLYAQLAADGLQCKELEHGLPEAQFTGMTLDRASGRISVGHRRCWKVRLAIQGILDEGFCSGELLHRIVGHFTWSAILRRCLLSIPRAIYRFIDVAGHRRIRLWPAVSKELRWMMVLLPLAYADTKRPWATVVTASDSEGANAIDNGGFGIVNRNFPLETVRGWGRQSERWRFAVGDAVQARQRALAETDNHIKSLPDPDCPPDELPPELFDIRRGDIGDFSEWGRKVRGRWRLAESITSSEGRATVIAARNRLRSARHFSHRHLFLGDNLGVVLAQGKGRASNANINRHCRQLAALSMISDSDFVTRWVPSEFNPADAASRLKTGPPVRGGGGPRDARPPWVVRDAEARVALESAVEALARSTTGTGRSAGALNRWDHQAMASRISTMGYPNSSTPAAPTQKMRLAKRLPMPAKRPVTEAGMDRTSQLRTQRAKRRRREHLDEAMHARQFGQYFLEVNKVTRPSAMMYDRYFQEFKDWASTNGMTLNSSSDISRAMLEYLEELYFAGHNHDSGEKVIAALEYRVPGLRSSKTLERAKHSLRGFRRLAPGLSRAPLPWIGLRALVGAALHINELEFAQCLNKVWSFDYRKFSNLFKRVCEVAGLGQAKLHPYMMRHGGASDDALRQTRSLEAIKRRGRWAADTSVKRYEKHARVLKSLEGLPASARDYGNLIDKKLSQYLGLTARVPVPPGTTAKVLVAAK</sequence>
<dbReference type="Proteomes" id="UP001189429">
    <property type="component" value="Unassembled WGS sequence"/>
</dbReference>
<feature type="region of interest" description="Disordered" evidence="2">
    <location>
        <begin position="608"/>
        <end position="629"/>
    </location>
</feature>
<keyword evidence="4" id="KW-1185">Reference proteome</keyword>
<gene>
    <name evidence="3" type="ORF">PCOR1329_LOCUS78085</name>
</gene>
<dbReference type="Gene3D" id="1.10.443.10">
    <property type="entry name" value="Intergrase catalytic core"/>
    <property type="match status" value="1"/>
</dbReference>
<evidence type="ECO:0000256" key="1">
    <source>
        <dbReference type="ARBA" id="ARBA00023172"/>
    </source>
</evidence>
<protein>
    <recommendedName>
        <fullName evidence="5">RNA-directed RNA polymerase</fullName>
    </recommendedName>
</protein>
<proteinExistence type="predicted"/>
<evidence type="ECO:0000313" key="3">
    <source>
        <dbReference type="EMBL" id="CAK0900952.1"/>
    </source>
</evidence>
<evidence type="ECO:0000256" key="2">
    <source>
        <dbReference type="SAM" id="MobiDB-lite"/>
    </source>
</evidence>
<dbReference type="InterPro" id="IPR013762">
    <property type="entry name" value="Integrase-like_cat_sf"/>
</dbReference>